<comment type="caution">
    <text evidence="2">The sequence shown here is derived from an EMBL/GenBank/DDBJ whole genome shotgun (WGS) entry which is preliminary data.</text>
</comment>
<sequence>AFFKVLEDLRNYLPYLVVVGGWVPYLYRNYLWKGETDKPYLTADIDIGIKTKIKDFRQDSIYKRLTKLQYSERHVSIGKAYPVVPEVKLSNSAVPIPVEFISGKDVSEHYLRRVVGSEILVNKLEYFEIILEDTVKIKTEAKTSSIEIFIPSPENYIFHKLLTFSLRPDQIKMRKDLYYVYYVLRFIPNSVSLLRNISKFREESSNFKPKLTSF</sequence>
<proteinExistence type="predicted"/>
<evidence type="ECO:0000259" key="1">
    <source>
        <dbReference type="Pfam" id="PF12281"/>
    </source>
</evidence>
<reference evidence="2" key="1">
    <citation type="journal article" date="2014" name="Front. Microbiol.">
        <title>High frequency of phylogenetically diverse reductive dehalogenase-homologous genes in deep subseafloor sedimentary metagenomes.</title>
        <authorList>
            <person name="Kawai M."/>
            <person name="Futagami T."/>
            <person name="Toyoda A."/>
            <person name="Takaki Y."/>
            <person name="Nishi S."/>
            <person name="Hori S."/>
            <person name="Arai W."/>
            <person name="Tsubouchi T."/>
            <person name="Morono Y."/>
            <person name="Uchiyama I."/>
            <person name="Ito T."/>
            <person name="Fujiyama A."/>
            <person name="Inagaki F."/>
            <person name="Takami H."/>
        </authorList>
    </citation>
    <scope>NUCLEOTIDE SEQUENCE</scope>
    <source>
        <strain evidence="2">Expedition CK06-06</strain>
    </source>
</reference>
<evidence type="ECO:0000313" key="2">
    <source>
        <dbReference type="EMBL" id="GAG83862.1"/>
    </source>
</evidence>
<gene>
    <name evidence="2" type="ORF">S01H4_21966</name>
</gene>
<dbReference type="InterPro" id="IPR058575">
    <property type="entry name" value="NTP_transf_8_dom"/>
</dbReference>
<dbReference type="Pfam" id="PF12281">
    <property type="entry name" value="NTP_transf_8"/>
    <property type="match status" value="1"/>
</dbReference>
<feature type="non-terminal residue" evidence="2">
    <location>
        <position position="1"/>
    </location>
</feature>
<feature type="domain" description="Nucleotidyltransferase-like" evidence="1">
    <location>
        <begin position="16"/>
        <end position="186"/>
    </location>
</feature>
<protein>
    <recommendedName>
        <fullName evidence="1">Nucleotidyltransferase-like domain-containing protein</fullName>
    </recommendedName>
</protein>
<dbReference type="EMBL" id="BART01010007">
    <property type="protein sequence ID" value="GAG83862.1"/>
    <property type="molecule type" value="Genomic_DNA"/>
</dbReference>
<dbReference type="AlphaFoldDB" id="X1BRS9"/>
<name>X1BRS9_9ZZZZ</name>
<organism evidence="2">
    <name type="scientific">marine sediment metagenome</name>
    <dbReference type="NCBI Taxonomy" id="412755"/>
    <lineage>
        <taxon>unclassified sequences</taxon>
        <taxon>metagenomes</taxon>
        <taxon>ecological metagenomes</taxon>
    </lineage>
</organism>
<accession>X1BRS9</accession>